<reference evidence="2 3" key="1">
    <citation type="submission" date="2024-09" db="EMBL/GenBank/DDBJ databases">
        <authorList>
            <person name="Sun Q."/>
            <person name="Mori K."/>
        </authorList>
    </citation>
    <scope>NUCLEOTIDE SEQUENCE [LARGE SCALE GENOMIC DNA]</scope>
    <source>
        <strain evidence="2 3">JCM 13519</strain>
    </source>
</reference>
<accession>A0ABV5UR08</accession>
<dbReference type="EMBL" id="JBHMBH010000019">
    <property type="protein sequence ID" value="MFB9713905.1"/>
    <property type="molecule type" value="Genomic_DNA"/>
</dbReference>
<evidence type="ECO:0000313" key="2">
    <source>
        <dbReference type="EMBL" id="MFB9713905.1"/>
    </source>
</evidence>
<protein>
    <recommendedName>
        <fullName evidence="4">SAV-6107-like HEPN domain-containing protein</fullName>
    </recommendedName>
</protein>
<dbReference type="Proteomes" id="UP001589536">
    <property type="component" value="Unassembled WGS sequence"/>
</dbReference>
<keyword evidence="3" id="KW-1185">Reference proteome</keyword>
<organism evidence="2 3">
    <name type="scientific">Arthrobacter methylotrophus</name>
    <dbReference type="NCBI Taxonomy" id="121291"/>
    <lineage>
        <taxon>Bacteria</taxon>
        <taxon>Bacillati</taxon>
        <taxon>Actinomycetota</taxon>
        <taxon>Actinomycetes</taxon>
        <taxon>Micrococcales</taxon>
        <taxon>Micrococcaceae</taxon>
        <taxon>Arthrobacter</taxon>
    </lineage>
</organism>
<proteinExistence type="predicted"/>
<gene>
    <name evidence="2" type="ORF">ACFFPI_07025</name>
</gene>
<sequence length="171" mass="18066">MSPNNTRQPAGIPAGGQFAATAHAEPSMTLTPPPSAARPDQDWHDAAASLEEGGRTPAEARTAMALVLSNQLATSYLENGKAALAQGYETHAAMLVIAHSSLQHLPLRIHEAGGDQAAARQAVTDARSRLRRAGSMLDMMHPSGREPVFRSADEVLARFEVFLSPGSPEGH</sequence>
<feature type="region of interest" description="Disordered" evidence="1">
    <location>
        <begin position="1"/>
        <end position="42"/>
    </location>
</feature>
<dbReference type="RefSeq" id="WP_345041952.1">
    <property type="nucleotide sequence ID" value="NZ_BAABED010000001.1"/>
</dbReference>
<comment type="caution">
    <text evidence="2">The sequence shown here is derived from an EMBL/GenBank/DDBJ whole genome shotgun (WGS) entry which is preliminary data.</text>
</comment>
<evidence type="ECO:0008006" key="4">
    <source>
        <dbReference type="Google" id="ProtNLM"/>
    </source>
</evidence>
<name>A0ABV5UR08_9MICC</name>
<evidence type="ECO:0000256" key="1">
    <source>
        <dbReference type="SAM" id="MobiDB-lite"/>
    </source>
</evidence>
<evidence type="ECO:0000313" key="3">
    <source>
        <dbReference type="Proteomes" id="UP001589536"/>
    </source>
</evidence>